<proteinExistence type="predicted"/>
<accession>A0A1I9GBB5</accession>
<dbReference type="AlphaFoldDB" id="A0A1I9GBB5"/>
<reference evidence="1" key="1">
    <citation type="journal article" date="2007" name="Science">
        <title>Draft genome of the filarial nematode parasite Brugia malayi.</title>
        <authorList>
            <person name="Ghedin E."/>
            <person name="Wang S."/>
            <person name="Spiro D."/>
            <person name="Caler E."/>
            <person name="Zhao Q."/>
            <person name="Crabtree J."/>
            <person name="Allen J.E."/>
            <person name="Delcher A.L."/>
            <person name="Guiliano D.B."/>
            <person name="Miranda-Saavedra D."/>
            <person name="Angiuoli S.V."/>
            <person name="Creasy T."/>
            <person name="Amedeo P."/>
            <person name="Haas B."/>
            <person name="El-Sayed N.M."/>
            <person name="Wortman J.R."/>
            <person name="Feldblyum T."/>
            <person name="Tallon L."/>
            <person name="Schatz M."/>
            <person name="Shumway M."/>
            <person name="Koo H."/>
            <person name="Salzberg S.L."/>
            <person name="Schobel S."/>
            <person name="Pertea M."/>
            <person name="Pop M."/>
            <person name="White O."/>
            <person name="Barton G.J."/>
            <person name="Carlow C.K."/>
            <person name="Crawford M.J."/>
            <person name="Daub J."/>
            <person name="Dimmic M.W."/>
            <person name="Estes C.F."/>
            <person name="Foster J.M."/>
            <person name="Ganatra M."/>
            <person name="Gregory W.F."/>
            <person name="Johnson N.M."/>
            <person name="Jin J."/>
            <person name="Komuniecki R."/>
            <person name="Korf I."/>
            <person name="Kumar S."/>
            <person name="Laney S."/>
            <person name="Li B.W."/>
            <person name="Li W."/>
            <person name="Lindblom T.H."/>
            <person name="Lustigman S."/>
            <person name="Ma D."/>
            <person name="Maina C.V."/>
            <person name="Martin D.M."/>
            <person name="McCarter J.P."/>
            <person name="McReynolds L."/>
            <person name="Mitreva M."/>
            <person name="Nutman T.B."/>
            <person name="Parkinson J."/>
            <person name="Peregrin-Alvarez J.M."/>
            <person name="Poole C."/>
            <person name="Ren Q."/>
            <person name="Saunders L."/>
            <person name="Sluder A.E."/>
            <person name="Smith K."/>
            <person name="Stanke M."/>
            <person name="Unnasch T.R."/>
            <person name="Ware J."/>
            <person name="Wei A.D."/>
            <person name="Weil G."/>
            <person name="Williams D.J."/>
            <person name="Zhang Y."/>
            <person name="Williams S.A."/>
            <person name="Fraser-Liggett C."/>
            <person name="Slatko B."/>
            <person name="Blaxter M.L."/>
            <person name="Scott A.L."/>
        </authorList>
    </citation>
    <scope>NUCLEOTIDE SEQUENCE</scope>
    <source>
        <strain evidence="1">FR3</strain>
    </source>
</reference>
<reference evidence="1" key="2">
    <citation type="submission" date="2012-12" db="EMBL/GenBank/DDBJ databases">
        <authorList>
            <consortium name="WormBase Consortium"/>
            <person name="Ghedin E."/>
            <person name="Paulini M."/>
        </authorList>
    </citation>
    <scope>NUCLEOTIDE SEQUENCE</scope>
    <source>
        <strain evidence="1">FR3</strain>
    </source>
</reference>
<gene>
    <name evidence="1" type="primary">Bm12705</name>
    <name evidence="1" type="ORF">BM_Bm12705</name>
</gene>
<protein>
    <submittedName>
        <fullName evidence="1">Bm12705</fullName>
    </submittedName>
</protein>
<name>A0A1I9GBB5_BRUMA</name>
<dbReference type="EMBL" id="LN864182">
    <property type="protein sequence ID" value="CDQ08363.1"/>
    <property type="molecule type" value="Genomic_DNA"/>
</dbReference>
<sequence>MVGNNHILGLGQVPSPMSSVAGGGRGASCEEDFGAQEQNSQWAAPRVCCPLTGAPVLKPTVQPGALEEAHIASIQQAALFARCQKPCPDACLAQLSKLAAHLETKGGCLENKSKRISGNLGEHSNREKNNEYFMEAAGVIKQHYTWSVLAGI</sequence>
<organism evidence="1">
    <name type="scientific">Brugia malayi</name>
    <name type="common">Filarial nematode worm</name>
    <dbReference type="NCBI Taxonomy" id="6279"/>
    <lineage>
        <taxon>Eukaryota</taxon>
        <taxon>Metazoa</taxon>
        <taxon>Ecdysozoa</taxon>
        <taxon>Nematoda</taxon>
        <taxon>Chromadorea</taxon>
        <taxon>Rhabditida</taxon>
        <taxon>Spirurina</taxon>
        <taxon>Spiruromorpha</taxon>
        <taxon>Filarioidea</taxon>
        <taxon>Onchocercidae</taxon>
        <taxon>Brugia</taxon>
    </lineage>
</organism>
<evidence type="ECO:0000313" key="1">
    <source>
        <dbReference type="EMBL" id="CDQ08363.1"/>
    </source>
</evidence>